<dbReference type="Proteomes" id="UP000319731">
    <property type="component" value="Unassembled WGS sequence"/>
</dbReference>
<accession>A0A507BYQ0</accession>
<evidence type="ECO:0008006" key="9">
    <source>
        <dbReference type="Google" id="ProtNLM"/>
    </source>
</evidence>
<feature type="transmembrane region" description="Helical" evidence="6">
    <location>
        <begin position="171"/>
        <end position="193"/>
    </location>
</feature>
<evidence type="ECO:0000256" key="1">
    <source>
        <dbReference type="ARBA" id="ARBA00004141"/>
    </source>
</evidence>
<feature type="transmembrane region" description="Helical" evidence="6">
    <location>
        <begin position="413"/>
        <end position="432"/>
    </location>
</feature>
<dbReference type="PANTHER" id="PTHR11785:SF353">
    <property type="entry name" value="METHIONINE TRANSPORTER (EUROFUNG)"/>
    <property type="match status" value="1"/>
</dbReference>
<sequence>MSELPPRYRRPSEMSDDTLPPFSPTNSSLSRRWLLRQDSATSDASEAPSYHPASPSHPVAERESSVSKPKGHVNWSAEPDLIEEHPPTPAEFIPLRVKTGDFEKAGRGGGDVSGGSDCEVENDNAEDSNTLKPTMGWLSGANQCIGLMVGSGIFATPGKVVKYAGSPAMALLVWAFGGMISLFGAIWSMIFLIRPAGEALDSTIFGQYLLYPIYGSVDLVPRWPKAALAVGMLLAVGISGIVVATGVTSVPLAKENWQSFFSTTGDSITPGSLALALFKIFWAFDGWNNLNYSLGELKDPVKTLPRATSFGVSTVVILYMLANTSYLLVLPQAEMIAAEELVAGVFFKRIAGDLAGGIVFPILVAFSGFGAVCAMVYSVSRVIQAGAVAGILPFSFLFKRVHPVTKTPVNALILNWVMACILILAPPPGAAYNFLVDALGYPTWAFYGLSVVGLLMLRKRGTYSRPFKAWTIMAWIFILVSIFLCVFPWVPAVEPYPYWLPPFVGVILT</sequence>
<feature type="transmembrane region" description="Helical" evidence="6">
    <location>
        <begin position="350"/>
        <end position="377"/>
    </location>
</feature>
<organism evidence="7 8">
    <name type="scientific">Synchytrium microbalum</name>
    <dbReference type="NCBI Taxonomy" id="1806994"/>
    <lineage>
        <taxon>Eukaryota</taxon>
        <taxon>Fungi</taxon>
        <taxon>Fungi incertae sedis</taxon>
        <taxon>Chytridiomycota</taxon>
        <taxon>Chytridiomycota incertae sedis</taxon>
        <taxon>Chytridiomycetes</taxon>
        <taxon>Synchytriales</taxon>
        <taxon>Synchytriaceae</taxon>
        <taxon>Synchytrium</taxon>
    </lineage>
</organism>
<dbReference type="Pfam" id="PF13520">
    <property type="entry name" value="AA_permease_2"/>
    <property type="match status" value="1"/>
</dbReference>
<dbReference type="GO" id="GO:0016020">
    <property type="term" value="C:membrane"/>
    <property type="evidence" value="ECO:0007669"/>
    <property type="project" value="UniProtKB-SubCell"/>
</dbReference>
<evidence type="ECO:0000256" key="6">
    <source>
        <dbReference type="SAM" id="Phobius"/>
    </source>
</evidence>
<evidence type="ECO:0000256" key="5">
    <source>
        <dbReference type="SAM" id="MobiDB-lite"/>
    </source>
</evidence>
<keyword evidence="4 6" id="KW-0472">Membrane</keyword>
<dbReference type="RefSeq" id="XP_031023285.1">
    <property type="nucleotide sequence ID" value="XM_031170737.1"/>
</dbReference>
<dbReference type="OrthoDB" id="5982228at2759"/>
<evidence type="ECO:0000313" key="7">
    <source>
        <dbReference type="EMBL" id="TPX31989.1"/>
    </source>
</evidence>
<comment type="subcellular location">
    <subcellularLocation>
        <location evidence="1">Membrane</location>
        <topology evidence="1">Multi-pass membrane protein</topology>
    </subcellularLocation>
</comment>
<protein>
    <recommendedName>
        <fullName evidence="9">Amino acid permease/ SLC12A domain-containing protein</fullName>
    </recommendedName>
</protein>
<comment type="caution">
    <text evidence="7">The sequence shown here is derived from an EMBL/GenBank/DDBJ whole genome shotgun (WGS) entry which is preliminary data.</text>
</comment>
<dbReference type="GO" id="GO:0015179">
    <property type="term" value="F:L-amino acid transmembrane transporter activity"/>
    <property type="evidence" value="ECO:0007669"/>
    <property type="project" value="TreeGrafter"/>
</dbReference>
<feature type="compositionally biased region" description="Low complexity" evidence="5">
    <location>
        <begin position="44"/>
        <end position="58"/>
    </location>
</feature>
<dbReference type="InterPro" id="IPR002293">
    <property type="entry name" value="AA/rel_permease1"/>
</dbReference>
<dbReference type="GeneID" id="42006034"/>
<keyword evidence="3 6" id="KW-1133">Transmembrane helix</keyword>
<feature type="transmembrane region" description="Helical" evidence="6">
    <location>
        <begin position="307"/>
        <end position="329"/>
    </location>
</feature>
<evidence type="ECO:0000256" key="4">
    <source>
        <dbReference type="ARBA" id="ARBA00023136"/>
    </source>
</evidence>
<proteinExistence type="predicted"/>
<dbReference type="AlphaFoldDB" id="A0A507BYQ0"/>
<evidence type="ECO:0000313" key="8">
    <source>
        <dbReference type="Proteomes" id="UP000319731"/>
    </source>
</evidence>
<dbReference type="Gene3D" id="1.20.1740.10">
    <property type="entry name" value="Amino acid/polyamine transporter I"/>
    <property type="match status" value="1"/>
</dbReference>
<evidence type="ECO:0000256" key="2">
    <source>
        <dbReference type="ARBA" id="ARBA00022692"/>
    </source>
</evidence>
<keyword evidence="8" id="KW-1185">Reference proteome</keyword>
<evidence type="ECO:0000256" key="3">
    <source>
        <dbReference type="ARBA" id="ARBA00022989"/>
    </source>
</evidence>
<dbReference type="EMBL" id="QEAO01000036">
    <property type="protein sequence ID" value="TPX31989.1"/>
    <property type="molecule type" value="Genomic_DNA"/>
</dbReference>
<feature type="transmembrane region" description="Helical" evidence="6">
    <location>
        <begin position="438"/>
        <end position="457"/>
    </location>
</feature>
<feature type="region of interest" description="Disordered" evidence="5">
    <location>
        <begin position="103"/>
        <end position="131"/>
    </location>
</feature>
<feature type="transmembrane region" description="Helical" evidence="6">
    <location>
        <begin position="383"/>
        <end position="401"/>
    </location>
</feature>
<reference evidence="7 8" key="1">
    <citation type="journal article" date="2019" name="Sci. Rep.">
        <title>Comparative genomics of chytrid fungi reveal insights into the obligate biotrophic and pathogenic lifestyle of Synchytrium endobioticum.</title>
        <authorList>
            <person name="van de Vossenberg B.T.L.H."/>
            <person name="Warris S."/>
            <person name="Nguyen H.D.T."/>
            <person name="van Gent-Pelzer M.P.E."/>
            <person name="Joly D.L."/>
            <person name="van de Geest H.C."/>
            <person name="Bonants P.J.M."/>
            <person name="Smith D.S."/>
            <person name="Levesque C.A."/>
            <person name="van der Lee T.A.J."/>
        </authorList>
    </citation>
    <scope>NUCLEOTIDE SEQUENCE [LARGE SCALE GENOMIC DNA]</scope>
    <source>
        <strain evidence="7 8">JEL517</strain>
    </source>
</reference>
<gene>
    <name evidence="7" type="ORF">SmJEL517_g04809</name>
</gene>
<dbReference type="STRING" id="1806994.A0A507BYQ0"/>
<name>A0A507BYQ0_9FUNG</name>
<feature type="transmembrane region" description="Helical" evidence="6">
    <location>
        <begin position="226"/>
        <end position="247"/>
    </location>
</feature>
<feature type="region of interest" description="Disordered" evidence="5">
    <location>
        <begin position="1"/>
        <end position="89"/>
    </location>
</feature>
<feature type="transmembrane region" description="Helical" evidence="6">
    <location>
        <begin position="469"/>
        <end position="490"/>
    </location>
</feature>
<dbReference type="PANTHER" id="PTHR11785">
    <property type="entry name" value="AMINO ACID TRANSPORTER"/>
    <property type="match status" value="1"/>
</dbReference>
<dbReference type="InterPro" id="IPR050598">
    <property type="entry name" value="AminoAcid_Transporter"/>
</dbReference>
<keyword evidence="2 6" id="KW-0812">Transmembrane</keyword>